<keyword evidence="1" id="KW-0472">Membrane</keyword>
<keyword evidence="1" id="KW-1133">Transmembrane helix</keyword>
<dbReference type="STRING" id="504800.SAMN04488085_10992"/>
<evidence type="ECO:0000313" key="4">
    <source>
        <dbReference type="Proteomes" id="UP000199152"/>
    </source>
</evidence>
<feature type="transmembrane region" description="Helical" evidence="1">
    <location>
        <begin position="318"/>
        <end position="336"/>
    </location>
</feature>
<dbReference type="OrthoDB" id="8738207at2"/>
<dbReference type="AlphaFoldDB" id="A0A1I4GQG2"/>
<feature type="transmembrane region" description="Helical" evidence="1">
    <location>
        <begin position="273"/>
        <end position="306"/>
    </location>
</feature>
<feature type="domain" description="Dicarboxylate carrier MatC N-terminal" evidence="2">
    <location>
        <begin position="1"/>
        <end position="147"/>
    </location>
</feature>
<sequence length="464" mass="48072">MSIHVIGVVALVLVFVLGTLRPVNIGALALIATFLIGTLVANESVDELLAGFPPDIFVLLVGVTYLFGLAAVNGTIQWVIDRAVGLLGDRPVWVPWLIFVFSAIPTTAGALGPAGVAMLAPLCLQLGERYGIDRRMSALMVMHGSCFGNFSPLNGLAIIAQQQADANGLEVSSAALFFSNAAYNVGLAVVIYLAFGGRQLLRERRERQAPGGVGLPRPPAVEDPVVGGVGTSDVSVVGGTGSGGVRVAPSGGVQVQAQPVPARRTPLRIDQVITMVVILAVAVGALVFDLEIGFLALIAAAGLHALFPERVKNADRRIVWSVVLLICGVVTFVGALQRYGTIDAVGSGIAGIGAPLLTAFLLCLVAAITSAFASSAGLIGVLIPLTVPFLLQGEVGVTAMIVAICISATVVDSTPFSSVGALTLANSPEDERPRLFRVMFAWGISMAITAPVLTWLLFILPSTL</sequence>
<name>A0A1I4GQG2_9ACTN</name>
<keyword evidence="1" id="KW-0812">Transmembrane</keyword>
<dbReference type="InParanoid" id="A0A1I4GQG2"/>
<feature type="transmembrane region" description="Helical" evidence="1">
    <location>
        <begin position="57"/>
        <end position="80"/>
    </location>
</feature>
<dbReference type="RefSeq" id="WP_091326121.1">
    <property type="nucleotide sequence ID" value="NZ_FOSW01000009.1"/>
</dbReference>
<evidence type="ECO:0000259" key="2">
    <source>
        <dbReference type="Pfam" id="PF07158"/>
    </source>
</evidence>
<feature type="transmembrane region" description="Helical" evidence="1">
    <location>
        <begin position="136"/>
        <end position="159"/>
    </location>
</feature>
<feature type="transmembrane region" description="Helical" evidence="1">
    <location>
        <begin position="28"/>
        <end position="45"/>
    </location>
</feature>
<reference evidence="3 4" key="1">
    <citation type="submission" date="2016-10" db="EMBL/GenBank/DDBJ databases">
        <authorList>
            <person name="de Groot N.N."/>
        </authorList>
    </citation>
    <scope>NUCLEOTIDE SEQUENCE [LARGE SCALE GENOMIC DNA]</scope>
    <source>
        <strain evidence="3 4">DSM 45317</strain>
    </source>
</reference>
<accession>A0A1I4GQG2</accession>
<gene>
    <name evidence="3" type="ORF">SAMN04488085_10992</name>
</gene>
<protein>
    <submittedName>
        <fullName evidence="3">Di-and tricarboxylate transporter</fullName>
    </submittedName>
</protein>
<organism evidence="3 4">
    <name type="scientific">Geodermatophilus ruber</name>
    <dbReference type="NCBI Taxonomy" id="504800"/>
    <lineage>
        <taxon>Bacteria</taxon>
        <taxon>Bacillati</taxon>
        <taxon>Actinomycetota</taxon>
        <taxon>Actinomycetes</taxon>
        <taxon>Geodermatophilales</taxon>
        <taxon>Geodermatophilaceae</taxon>
        <taxon>Geodermatophilus</taxon>
    </lineage>
</organism>
<feature type="transmembrane region" description="Helical" evidence="1">
    <location>
        <begin position="356"/>
        <end position="383"/>
    </location>
</feature>
<evidence type="ECO:0000313" key="3">
    <source>
        <dbReference type="EMBL" id="SFL31401.1"/>
    </source>
</evidence>
<feature type="transmembrane region" description="Helical" evidence="1">
    <location>
        <begin position="435"/>
        <end position="460"/>
    </location>
</feature>
<dbReference type="InterPro" id="IPR009827">
    <property type="entry name" value="MatC_N"/>
</dbReference>
<feature type="transmembrane region" description="Helical" evidence="1">
    <location>
        <begin position="92"/>
        <end position="124"/>
    </location>
</feature>
<keyword evidence="4" id="KW-1185">Reference proteome</keyword>
<dbReference type="EMBL" id="FOSW01000009">
    <property type="protein sequence ID" value="SFL31401.1"/>
    <property type="molecule type" value="Genomic_DNA"/>
</dbReference>
<feature type="transmembrane region" description="Helical" evidence="1">
    <location>
        <begin position="171"/>
        <end position="195"/>
    </location>
</feature>
<feature type="transmembrane region" description="Helical" evidence="1">
    <location>
        <begin position="395"/>
        <end position="414"/>
    </location>
</feature>
<dbReference type="Pfam" id="PF07158">
    <property type="entry name" value="MatC_N"/>
    <property type="match status" value="1"/>
</dbReference>
<proteinExistence type="predicted"/>
<evidence type="ECO:0000256" key="1">
    <source>
        <dbReference type="SAM" id="Phobius"/>
    </source>
</evidence>
<dbReference type="Proteomes" id="UP000199152">
    <property type="component" value="Unassembled WGS sequence"/>
</dbReference>